<dbReference type="GO" id="GO:0050057">
    <property type="term" value="F:linamarin synthase activity"/>
    <property type="evidence" value="ECO:0007669"/>
    <property type="project" value="UniProtKB-EC"/>
</dbReference>
<dbReference type="CDD" id="cd03784">
    <property type="entry name" value="GT1_Gtf-like"/>
    <property type="match status" value="1"/>
</dbReference>
<sequence>MGSISGHVDAEKQQQQQPHAVCIPYPAQGHINPMLKLAKLLHHRGFHVTFVNTEYNHSRLLRTRGDLAGLPSFRFATIPDGMPPSDTDVTQDIPALCESTRRTCLPHFKGLLADLNRTAGLPPVSCIVSDGVMSFTLDAAGDLGITEVLFWTTSACGFLGYMHYRDLIQRGLTPLKDESYLTNGYLDTVIDWIPGMKNIRLRDLPSFIRTTNPAEFMLEFVVHETERARTKKPSAIILNTFDALEHDVLAALSAILPPVYSIGSLSLLSHNQITDPALKSISSSLWKEETECLRWLDAKQPNSVLYVNFGSITVMTNSQLVEFAWGLANSKKPFLWVIRPDLVAGETAMVPPEFVTETENRGLLAKWCPQEEVLNHPSVAGFLTHNGWNSTLESICSGVPMICWPFFAEQQTNCKFACDEWGVGLEIDSDVKRDEVEGLVRELMEGGKGEEMRTRAAEWKRMAVEATTAPSGSSVANLDKLVQALLLSPCQ</sequence>
<dbReference type="GO" id="GO:0080043">
    <property type="term" value="F:quercetin 3-O-glucosyltransferase activity"/>
    <property type="evidence" value="ECO:0007669"/>
    <property type="project" value="TreeGrafter"/>
</dbReference>
<feature type="domain" description="Glycosyltransferase N-terminal" evidence="8">
    <location>
        <begin position="21"/>
        <end position="68"/>
    </location>
</feature>
<evidence type="ECO:0000256" key="3">
    <source>
        <dbReference type="ARBA" id="ARBA00022679"/>
    </source>
</evidence>
<dbReference type="EC" id="2.4.1.63" evidence="7"/>
<evidence type="ECO:0000256" key="6">
    <source>
        <dbReference type="ARBA" id="ARBA00056778"/>
    </source>
</evidence>
<evidence type="ECO:0000256" key="5">
    <source>
        <dbReference type="ARBA" id="ARBA00052877"/>
    </source>
</evidence>
<comment type="catalytic activity">
    <reaction evidence="5">
        <text>2-hydroxy-2-methylpropanenitrile + UDP-alpha-D-glucose = linamarin + UDP + H(+)</text>
        <dbReference type="Rhea" id="RHEA:20009"/>
        <dbReference type="ChEBI" id="CHEBI:15348"/>
        <dbReference type="ChEBI" id="CHEBI:15378"/>
        <dbReference type="ChEBI" id="CHEBI:16441"/>
        <dbReference type="ChEBI" id="CHEBI:58223"/>
        <dbReference type="ChEBI" id="CHEBI:58885"/>
        <dbReference type="EC" id="2.4.1.63"/>
    </reaction>
</comment>
<comment type="function">
    <text evidence="6">UDP-glucosyltransferase catalyzing in planta synthesis of cyanogenic glucosides. Able to glucosylate acetone cyanohydrin and 2-hydroxy-2-methylbutyronitrile, forming linamarin and lotaustralin. Also accepts, to some extent, a wide range of potential acceptor substrates, including simple alcohols, flavonoids, isoflavonoids and other hydroxynitriles such as p-hydroxymandelonitrile, mandelonitrile, (E)-4-hydroxy-2-methylbut-2-enenitrile and (E)- 2-(hydroxymethyl)but-2-enenitrile.</text>
</comment>
<dbReference type="FunFam" id="3.40.50.2000:FF:000027">
    <property type="entry name" value="Glycosyltransferase"/>
    <property type="match status" value="1"/>
</dbReference>
<gene>
    <name evidence="9" type="ORF">LTRI10_LOCUS29861</name>
</gene>
<keyword evidence="3" id="KW-0808">Transferase</keyword>
<name>A0AAV2ETE0_9ROSI</name>
<evidence type="ECO:0000313" key="10">
    <source>
        <dbReference type="Proteomes" id="UP001497516"/>
    </source>
</evidence>
<proteinExistence type="inferred from homology"/>
<evidence type="ECO:0000256" key="4">
    <source>
        <dbReference type="ARBA" id="ARBA00022821"/>
    </source>
</evidence>
<evidence type="ECO:0000259" key="8">
    <source>
        <dbReference type="Pfam" id="PF26168"/>
    </source>
</evidence>
<comment type="similarity">
    <text evidence="1">Belongs to the UDP-glycosyltransferase family.</text>
</comment>
<dbReference type="Proteomes" id="UP001497516">
    <property type="component" value="Chromosome 5"/>
</dbReference>
<reference evidence="9 10" key="1">
    <citation type="submission" date="2024-04" db="EMBL/GenBank/DDBJ databases">
        <authorList>
            <person name="Fracassetti M."/>
        </authorList>
    </citation>
    <scope>NUCLEOTIDE SEQUENCE [LARGE SCALE GENOMIC DNA]</scope>
</reference>
<evidence type="ECO:0000256" key="2">
    <source>
        <dbReference type="ARBA" id="ARBA00022676"/>
    </source>
</evidence>
<organism evidence="9 10">
    <name type="scientific">Linum trigynum</name>
    <dbReference type="NCBI Taxonomy" id="586398"/>
    <lineage>
        <taxon>Eukaryota</taxon>
        <taxon>Viridiplantae</taxon>
        <taxon>Streptophyta</taxon>
        <taxon>Embryophyta</taxon>
        <taxon>Tracheophyta</taxon>
        <taxon>Spermatophyta</taxon>
        <taxon>Magnoliopsida</taxon>
        <taxon>eudicotyledons</taxon>
        <taxon>Gunneridae</taxon>
        <taxon>Pentapetalae</taxon>
        <taxon>rosids</taxon>
        <taxon>fabids</taxon>
        <taxon>Malpighiales</taxon>
        <taxon>Linaceae</taxon>
        <taxon>Linum</taxon>
    </lineage>
</organism>
<dbReference type="Pfam" id="PF26168">
    <property type="entry name" value="Glyco_transf_N"/>
    <property type="match status" value="1"/>
</dbReference>
<dbReference type="Pfam" id="PF00201">
    <property type="entry name" value="UDPGT"/>
    <property type="match status" value="1"/>
</dbReference>
<dbReference type="EMBL" id="OZ034818">
    <property type="protein sequence ID" value="CAL1388967.1"/>
    <property type="molecule type" value="Genomic_DNA"/>
</dbReference>
<dbReference type="PANTHER" id="PTHR11926:SF774">
    <property type="entry name" value="UDP-GLYCOSYLTRANSFERASE 85A1-RELATED"/>
    <property type="match status" value="1"/>
</dbReference>
<dbReference type="InterPro" id="IPR002213">
    <property type="entry name" value="UDP_glucos_trans"/>
</dbReference>
<evidence type="ECO:0000256" key="1">
    <source>
        <dbReference type="ARBA" id="ARBA00009995"/>
    </source>
</evidence>
<dbReference type="FunFam" id="3.40.50.2000:FF:000055">
    <property type="entry name" value="Glycosyltransferase"/>
    <property type="match status" value="1"/>
</dbReference>
<dbReference type="AlphaFoldDB" id="A0AAV2ETE0"/>
<evidence type="ECO:0000256" key="7">
    <source>
        <dbReference type="ARBA" id="ARBA00066524"/>
    </source>
</evidence>
<dbReference type="GO" id="GO:0006952">
    <property type="term" value="P:defense response"/>
    <property type="evidence" value="ECO:0007669"/>
    <property type="project" value="UniProtKB-KW"/>
</dbReference>
<keyword evidence="2" id="KW-0328">Glycosyltransferase</keyword>
<keyword evidence="10" id="KW-1185">Reference proteome</keyword>
<dbReference type="SUPFAM" id="SSF53756">
    <property type="entry name" value="UDP-Glycosyltransferase/glycogen phosphorylase"/>
    <property type="match status" value="1"/>
</dbReference>
<dbReference type="InterPro" id="IPR058980">
    <property type="entry name" value="Glyco_transf_N"/>
</dbReference>
<protein>
    <recommendedName>
        <fullName evidence="7">linamarin synthase</fullName>
        <ecNumber evidence="7">2.4.1.63</ecNumber>
    </recommendedName>
</protein>
<dbReference type="GO" id="GO:0080044">
    <property type="term" value="F:quercetin 7-O-glucosyltransferase activity"/>
    <property type="evidence" value="ECO:0007669"/>
    <property type="project" value="TreeGrafter"/>
</dbReference>
<keyword evidence="4" id="KW-0611">Plant defense</keyword>
<dbReference type="PANTHER" id="PTHR11926">
    <property type="entry name" value="GLUCOSYL/GLUCURONOSYL TRANSFERASES"/>
    <property type="match status" value="1"/>
</dbReference>
<accession>A0AAV2ETE0</accession>
<dbReference type="Gene3D" id="3.40.50.2000">
    <property type="entry name" value="Glycogen Phosphorylase B"/>
    <property type="match status" value="2"/>
</dbReference>
<evidence type="ECO:0000313" key="9">
    <source>
        <dbReference type="EMBL" id="CAL1388967.1"/>
    </source>
</evidence>